<accession>A0ABP8MIC6</accession>
<evidence type="ECO:0000313" key="3">
    <source>
        <dbReference type="Proteomes" id="UP001501410"/>
    </source>
</evidence>
<evidence type="ECO:0000313" key="2">
    <source>
        <dbReference type="EMBL" id="GAA4449635.1"/>
    </source>
</evidence>
<proteinExistence type="predicted"/>
<gene>
    <name evidence="2" type="ORF">GCM10023092_04270</name>
</gene>
<dbReference type="InterPro" id="IPR011250">
    <property type="entry name" value="OMP/PagP_B-barrel"/>
</dbReference>
<dbReference type="SUPFAM" id="SSF56925">
    <property type="entry name" value="OMPA-like"/>
    <property type="match status" value="1"/>
</dbReference>
<sequence>MKKTLLAIPLVFAMFSGVQAQNYIGACAAYSFSKLKYDGNEDDDYNGRVSFGVTYNHRIHFINIGAELNLENRGAKASYLDNTYGYQTATERLNFSYLALPLKVGIVVGNKFSAIANIGIVPGYLLGAKDKLSYPMSQQTYSQSVTSMVSKFDLSALAEVGVGFKLASKVSIYGTFRFQPGLTNVKIDQSYTDFKHSSLIANIGAQVAL</sequence>
<evidence type="ECO:0000256" key="1">
    <source>
        <dbReference type="SAM" id="SignalP"/>
    </source>
</evidence>
<keyword evidence="3" id="KW-1185">Reference proteome</keyword>
<feature type="signal peptide" evidence="1">
    <location>
        <begin position="1"/>
        <end position="20"/>
    </location>
</feature>
<feature type="chain" id="PRO_5047122689" description="Outer membrane protein beta-barrel domain-containing protein" evidence="1">
    <location>
        <begin position="21"/>
        <end position="209"/>
    </location>
</feature>
<comment type="caution">
    <text evidence="2">The sequence shown here is derived from an EMBL/GenBank/DDBJ whole genome shotgun (WGS) entry which is preliminary data.</text>
</comment>
<name>A0ABP8MIC6_9BACT</name>
<organism evidence="2 3">
    <name type="scientific">Rurimicrobium arvi</name>
    <dbReference type="NCBI Taxonomy" id="2049916"/>
    <lineage>
        <taxon>Bacteria</taxon>
        <taxon>Pseudomonadati</taxon>
        <taxon>Bacteroidota</taxon>
        <taxon>Chitinophagia</taxon>
        <taxon>Chitinophagales</taxon>
        <taxon>Chitinophagaceae</taxon>
        <taxon>Rurimicrobium</taxon>
    </lineage>
</organism>
<keyword evidence="1" id="KW-0732">Signal</keyword>
<protein>
    <recommendedName>
        <fullName evidence="4">Outer membrane protein beta-barrel domain-containing protein</fullName>
    </recommendedName>
</protein>
<dbReference type="EMBL" id="BAABEZ010000002">
    <property type="protein sequence ID" value="GAA4449635.1"/>
    <property type="molecule type" value="Genomic_DNA"/>
</dbReference>
<reference evidence="3" key="1">
    <citation type="journal article" date="2019" name="Int. J. Syst. Evol. Microbiol.">
        <title>The Global Catalogue of Microorganisms (GCM) 10K type strain sequencing project: providing services to taxonomists for standard genome sequencing and annotation.</title>
        <authorList>
            <consortium name="The Broad Institute Genomics Platform"/>
            <consortium name="The Broad Institute Genome Sequencing Center for Infectious Disease"/>
            <person name="Wu L."/>
            <person name="Ma J."/>
        </authorList>
    </citation>
    <scope>NUCLEOTIDE SEQUENCE [LARGE SCALE GENOMIC DNA]</scope>
    <source>
        <strain evidence="3">JCM 31921</strain>
    </source>
</reference>
<dbReference type="RefSeq" id="WP_344822200.1">
    <property type="nucleotide sequence ID" value="NZ_BAABEZ010000002.1"/>
</dbReference>
<dbReference type="Proteomes" id="UP001501410">
    <property type="component" value="Unassembled WGS sequence"/>
</dbReference>
<evidence type="ECO:0008006" key="4">
    <source>
        <dbReference type="Google" id="ProtNLM"/>
    </source>
</evidence>